<reference evidence="1 2" key="1">
    <citation type="journal article" date="2012" name="Nat. Biotechnol.">
        <title>Draft genome sequence of pigeonpea (Cajanus cajan), an orphan legume crop of resource-poor farmers.</title>
        <authorList>
            <person name="Varshney R.K."/>
            <person name="Chen W."/>
            <person name="Li Y."/>
            <person name="Bharti A.K."/>
            <person name="Saxena R.K."/>
            <person name="Schlueter J.A."/>
            <person name="Donoghue M.T."/>
            <person name="Azam S."/>
            <person name="Fan G."/>
            <person name="Whaley A.M."/>
            <person name="Farmer A.D."/>
            <person name="Sheridan J."/>
            <person name="Iwata A."/>
            <person name="Tuteja R."/>
            <person name="Penmetsa R.V."/>
            <person name="Wu W."/>
            <person name="Upadhyaya H.D."/>
            <person name="Yang S.P."/>
            <person name="Shah T."/>
            <person name="Saxena K.B."/>
            <person name="Michael T."/>
            <person name="McCombie W.R."/>
            <person name="Yang B."/>
            <person name="Zhang G."/>
            <person name="Yang H."/>
            <person name="Wang J."/>
            <person name="Spillane C."/>
            <person name="Cook D.R."/>
            <person name="May G.D."/>
            <person name="Xu X."/>
            <person name="Jackson S.A."/>
        </authorList>
    </citation>
    <scope>NUCLEOTIDE SEQUENCE [LARGE SCALE GENOMIC DNA]</scope>
    <source>
        <strain evidence="2">cv. Asha</strain>
    </source>
</reference>
<keyword evidence="2" id="KW-1185">Reference proteome</keyword>
<sequence length="67" mass="6885">MVVESWHQSGGLMSVLESGCHKGRSKGSRVRKCCEVAGMAVQVAVSAVLGDPTVLIAGVMGSLISRA</sequence>
<name>A0A151TES6_CAJCA</name>
<evidence type="ECO:0000313" key="1">
    <source>
        <dbReference type="EMBL" id="KYP65569.1"/>
    </source>
</evidence>
<dbReference type="EMBL" id="CM003608">
    <property type="protein sequence ID" value="KYP65569.1"/>
    <property type="molecule type" value="Genomic_DNA"/>
</dbReference>
<proteinExistence type="predicted"/>
<dbReference type="AlphaFoldDB" id="A0A151TES6"/>
<dbReference type="Proteomes" id="UP000075243">
    <property type="component" value="Chromosome 6"/>
</dbReference>
<gene>
    <name evidence="1" type="ORF">KK1_011815</name>
</gene>
<evidence type="ECO:0000313" key="2">
    <source>
        <dbReference type="Proteomes" id="UP000075243"/>
    </source>
</evidence>
<accession>A0A151TES6</accession>
<protein>
    <submittedName>
        <fullName evidence="1">Uncharacterized protein</fullName>
    </submittedName>
</protein>
<dbReference type="STRING" id="3821.A0A151TES6"/>
<dbReference type="Gramene" id="C.cajan_11478.t">
    <property type="protein sequence ID" value="C.cajan_11478.t.cds1"/>
    <property type="gene ID" value="C.cajan_11478"/>
</dbReference>
<organism evidence="1 2">
    <name type="scientific">Cajanus cajan</name>
    <name type="common">Pigeon pea</name>
    <name type="synonym">Cajanus indicus</name>
    <dbReference type="NCBI Taxonomy" id="3821"/>
    <lineage>
        <taxon>Eukaryota</taxon>
        <taxon>Viridiplantae</taxon>
        <taxon>Streptophyta</taxon>
        <taxon>Embryophyta</taxon>
        <taxon>Tracheophyta</taxon>
        <taxon>Spermatophyta</taxon>
        <taxon>Magnoliopsida</taxon>
        <taxon>eudicotyledons</taxon>
        <taxon>Gunneridae</taxon>
        <taxon>Pentapetalae</taxon>
        <taxon>rosids</taxon>
        <taxon>fabids</taxon>
        <taxon>Fabales</taxon>
        <taxon>Fabaceae</taxon>
        <taxon>Papilionoideae</taxon>
        <taxon>50 kb inversion clade</taxon>
        <taxon>NPAAA clade</taxon>
        <taxon>indigoferoid/millettioid clade</taxon>
        <taxon>Phaseoleae</taxon>
        <taxon>Cajanus</taxon>
    </lineage>
</organism>